<protein>
    <submittedName>
        <fullName evidence="1">Uncharacterized protein</fullName>
    </submittedName>
</protein>
<evidence type="ECO:0000313" key="2">
    <source>
        <dbReference type="Proteomes" id="UP001145114"/>
    </source>
</evidence>
<accession>A0ACC1HSI1</accession>
<comment type="caution">
    <text evidence="1">The sequence shown here is derived from an EMBL/GenBank/DDBJ whole genome shotgun (WGS) entry which is preliminary data.</text>
</comment>
<proteinExistence type="predicted"/>
<gene>
    <name evidence="1" type="ORF">EV182_004593</name>
</gene>
<sequence length="53" mass="6101">LVWEEPPRNILIIKKPNDKKTDRALADIIKCGILKWGKEVEKTVRTKGKGCRN</sequence>
<dbReference type="Proteomes" id="UP001145114">
    <property type="component" value="Unassembled WGS sequence"/>
</dbReference>
<evidence type="ECO:0000313" key="1">
    <source>
        <dbReference type="EMBL" id="KAJ1678192.1"/>
    </source>
</evidence>
<dbReference type="EMBL" id="JAMZIH010001446">
    <property type="protein sequence ID" value="KAJ1678192.1"/>
    <property type="molecule type" value="Genomic_DNA"/>
</dbReference>
<organism evidence="1 2">
    <name type="scientific">Spiromyces aspiralis</name>
    <dbReference type="NCBI Taxonomy" id="68401"/>
    <lineage>
        <taxon>Eukaryota</taxon>
        <taxon>Fungi</taxon>
        <taxon>Fungi incertae sedis</taxon>
        <taxon>Zoopagomycota</taxon>
        <taxon>Kickxellomycotina</taxon>
        <taxon>Kickxellomycetes</taxon>
        <taxon>Kickxellales</taxon>
        <taxon>Kickxellaceae</taxon>
        <taxon>Spiromyces</taxon>
    </lineage>
</organism>
<feature type="non-terminal residue" evidence="1">
    <location>
        <position position="1"/>
    </location>
</feature>
<name>A0ACC1HSI1_9FUNG</name>
<reference evidence="1" key="1">
    <citation type="submission" date="2022-06" db="EMBL/GenBank/DDBJ databases">
        <title>Phylogenomic reconstructions and comparative analyses of Kickxellomycotina fungi.</title>
        <authorList>
            <person name="Reynolds N.K."/>
            <person name="Stajich J.E."/>
            <person name="Barry K."/>
            <person name="Grigoriev I.V."/>
            <person name="Crous P."/>
            <person name="Smith M.E."/>
        </authorList>
    </citation>
    <scope>NUCLEOTIDE SEQUENCE</scope>
    <source>
        <strain evidence="1">RSA 2271</strain>
    </source>
</reference>
<keyword evidence="2" id="KW-1185">Reference proteome</keyword>